<evidence type="ECO:0000313" key="5">
    <source>
        <dbReference type="Proteomes" id="UP000202923"/>
    </source>
</evidence>
<dbReference type="InterPro" id="IPR000182">
    <property type="entry name" value="GNAT_dom"/>
</dbReference>
<reference evidence="4 5" key="1">
    <citation type="submission" date="2016-06" db="EMBL/GenBank/DDBJ databases">
        <authorList>
            <person name="Kjaerup R.B."/>
            <person name="Dalgaard T.S."/>
            <person name="Juul-Madsen H.R."/>
        </authorList>
    </citation>
    <scope>NUCLEOTIDE SEQUENCE [LARGE SCALE GENOMIC DNA]</scope>
</reference>
<evidence type="ECO:0000256" key="2">
    <source>
        <dbReference type="ARBA" id="ARBA00023315"/>
    </source>
</evidence>
<dbReference type="SUPFAM" id="SSF55729">
    <property type="entry name" value="Acyl-CoA N-acyltransferases (Nat)"/>
    <property type="match status" value="1"/>
</dbReference>
<dbReference type="GeneID" id="29061959"/>
<evidence type="ECO:0000259" key="3">
    <source>
        <dbReference type="PROSITE" id="PS51186"/>
    </source>
</evidence>
<dbReference type="CDD" id="cd04301">
    <property type="entry name" value="NAT_SF"/>
    <property type="match status" value="1"/>
</dbReference>
<dbReference type="PROSITE" id="PS51186">
    <property type="entry name" value="GNAT"/>
    <property type="match status" value="1"/>
</dbReference>
<protein>
    <submittedName>
        <fullName evidence="4">Putative GNAT family acetyltransferase</fullName>
    </submittedName>
</protein>
<dbReference type="PANTHER" id="PTHR43420:SF12">
    <property type="entry name" value="N-ACETYLTRANSFERASE DOMAIN-CONTAINING PROTEIN"/>
    <property type="match status" value="1"/>
</dbReference>
<dbReference type="Gene3D" id="3.40.630.30">
    <property type="match status" value="1"/>
</dbReference>
<dbReference type="KEGG" id="vg:29061959"/>
<dbReference type="InterPro" id="IPR016181">
    <property type="entry name" value="Acyl_CoA_acyltransferase"/>
</dbReference>
<dbReference type="OrthoDB" id="18429at10239"/>
<evidence type="ECO:0000313" key="4">
    <source>
        <dbReference type="EMBL" id="ANZ49467.1"/>
    </source>
</evidence>
<proteinExistence type="predicted"/>
<dbReference type="RefSeq" id="YP_009278720.1">
    <property type="nucleotide sequence ID" value="NC_031010.1"/>
</dbReference>
<dbReference type="PANTHER" id="PTHR43420">
    <property type="entry name" value="ACETYLTRANSFERASE"/>
    <property type="match status" value="1"/>
</dbReference>
<keyword evidence="2" id="KW-0012">Acyltransferase</keyword>
<dbReference type="InterPro" id="IPR050680">
    <property type="entry name" value="YpeA/RimI_acetyltransf"/>
</dbReference>
<accession>A0A1B2IDV4</accession>
<gene>
    <name evidence="4" type="ORF">KWAN_115</name>
</gene>
<organism evidence="4 5">
    <name type="scientific">Erwinia phage vB_EamM_Kwan</name>
    <dbReference type="NCBI Taxonomy" id="1883374"/>
    <lineage>
        <taxon>Viruses</taxon>
        <taxon>Duplodnaviria</taxon>
        <taxon>Heunggongvirae</taxon>
        <taxon>Uroviricota</taxon>
        <taxon>Caudoviricetes</taxon>
        <taxon>Chimalliviridae</taxon>
        <taxon>Wellingtonvirus</taxon>
        <taxon>Wellingtonvirus wellington</taxon>
    </lineage>
</organism>
<dbReference type="GO" id="GO:0016747">
    <property type="term" value="F:acyltransferase activity, transferring groups other than amino-acyl groups"/>
    <property type="evidence" value="ECO:0007669"/>
    <property type="project" value="InterPro"/>
</dbReference>
<sequence>MIIKVALSVTSPLGKKYQDQILTQYRSLFATMQPLVKEINGRHAYRQFGSLAAKWGPGECMALAIDESTETLLGFLHFSYSTSGDRFLWIHNFFVSESERGRGTGKALMEWTQNYGRTKGCQWAQLYVLDNNTSAQRLYESMGFQTENRGMTLEL</sequence>
<dbReference type="Proteomes" id="UP000202923">
    <property type="component" value="Genome"/>
</dbReference>
<feature type="domain" description="N-acetyltransferase" evidence="3">
    <location>
        <begin position="23"/>
        <end position="155"/>
    </location>
</feature>
<name>A0A1B2IDV4_9CAUD</name>
<dbReference type="Pfam" id="PF00583">
    <property type="entry name" value="Acetyltransf_1"/>
    <property type="match status" value="1"/>
</dbReference>
<dbReference type="EMBL" id="KX397369">
    <property type="protein sequence ID" value="ANZ49467.1"/>
    <property type="molecule type" value="Genomic_DNA"/>
</dbReference>
<evidence type="ECO:0000256" key="1">
    <source>
        <dbReference type="ARBA" id="ARBA00022679"/>
    </source>
</evidence>
<keyword evidence="1 4" id="KW-0808">Transferase</keyword>